<name>A0A150QW65_SORCE</name>
<feature type="compositionally biased region" description="Basic and acidic residues" evidence="12">
    <location>
        <begin position="1"/>
        <end position="26"/>
    </location>
</feature>
<organism evidence="13 14">
    <name type="scientific">Sorangium cellulosum</name>
    <name type="common">Polyangium cellulosum</name>
    <dbReference type="NCBI Taxonomy" id="56"/>
    <lineage>
        <taxon>Bacteria</taxon>
        <taxon>Pseudomonadati</taxon>
        <taxon>Myxococcota</taxon>
        <taxon>Polyangia</taxon>
        <taxon>Polyangiales</taxon>
        <taxon>Polyangiaceae</taxon>
        <taxon>Sorangium</taxon>
    </lineage>
</organism>
<feature type="compositionally biased region" description="Basic and acidic residues" evidence="12">
    <location>
        <begin position="38"/>
        <end position="47"/>
    </location>
</feature>
<evidence type="ECO:0000256" key="6">
    <source>
        <dbReference type="ARBA" id="ARBA00022801"/>
    </source>
</evidence>
<sequence>MTEDATPRDAAVETKGADAEPERSARLDAPGGELPAHAGRDDEERVSSPDGDADDVVAPAAPVYRPSYPFLLGVSLITLAADLGTKWWAKDRLEPRVLAELADAPRPLAFRKIEVIKDHLNLILAKNHGGAWGILGDESEAIRRPFFLLISLAAIVFIVSLYRKLHPSQIALKWGLPLVLGGALGNLVDRVRYGYVIDFIQVRFTPTFVWPTFNVADIAIVVGVGLMAIDMFSPRRPELAEKPSGAPRAKASAG</sequence>
<evidence type="ECO:0000256" key="3">
    <source>
        <dbReference type="ARBA" id="ARBA00022670"/>
    </source>
</evidence>
<dbReference type="Pfam" id="PF01252">
    <property type="entry name" value="Peptidase_A8"/>
    <property type="match status" value="1"/>
</dbReference>
<evidence type="ECO:0000256" key="2">
    <source>
        <dbReference type="ARBA" id="ARBA00022475"/>
    </source>
</evidence>
<keyword evidence="7 9" id="KW-1133">Transmembrane helix</keyword>
<dbReference type="GO" id="GO:0005886">
    <property type="term" value="C:plasma membrane"/>
    <property type="evidence" value="ECO:0007669"/>
    <property type="project" value="UniProtKB-SubCell"/>
</dbReference>
<feature type="region of interest" description="Disordered" evidence="12">
    <location>
        <begin position="1"/>
        <end position="54"/>
    </location>
</feature>
<dbReference type="EMBL" id="JEMA01000278">
    <property type="protein sequence ID" value="KYF72223.1"/>
    <property type="molecule type" value="Genomic_DNA"/>
</dbReference>
<keyword evidence="3 9" id="KW-0645">Protease</keyword>
<comment type="caution">
    <text evidence="13">The sequence shown here is derived from an EMBL/GenBank/DDBJ whole genome shotgun (WGS) entry which is preliminary data.</text>
</comment>
<comment type="catalytic activity">
    <reaction evidence="9 10">
        <text>Release of signal peptides from bacterial membrane prolipoproteins. Hydrolyzes -Xaa-Yaa-Zaa-|-(S,diacylglyceryl)Cys-, in which Xaa is hydrophobic (preferably Leu), and Yaa (Ala or Ser) and Zaa (Gly or Ala) have small, neutral side chains.</text>
        <dbReference type="EC" id="3.4.23.36"/>
    </reaction>
</comment>
<comment type="caution">
    <text evidence="9">Lacks conserved residue(s) required for the propagation of feature annotation.</text>
</comment>
<evidence type="ECO:0000313" key="14">
    <source>
        <dbReference type="Proteomes" id="UP000075260"/>
    </source>
</evidence>
<comment type="subcellular location">
    <subcellularLocation>
        <location evidence="9">Cell membrane</location>
        <topology evidence="9">Multi-pass membrane protein</topology>
    </subcellularLocation>
</comment>
<dbReference type="NCBIfam" id="TIGR00077">
    <property type="entry name" value="lspA"/>
    <property type="match status" value="1"/>
</dbReference>
<dbReference type="HAMAP" id="MF_00161">
    <property type="entry name" value="LspA"/>
    <property type="match status" value="1"/>
</dbReference>
<evidence type="ECO:0000256" key="9">
    <source>
        <dbReference type="HAMAP-Rule" id="MF_00161"/>
    </source>
</evidence>
<evidence type="ECO:0000256" key="4">
    <source>
        <dbReference type="ARBA" id="ARBA00022692"/>
    </source>
</evidence>
<dbReference type="PANTHER" id="PTHR33695">
    <property type="entry name" value="LIPOPROTEIN SIGNAL PEPTIDASE"/>
    <property type="match status" value="1"/>
</dbReference>
<feature type="active site" evidence="9">
    <location>
        <position position="198"/>
    </location>
</feature>
<dbReference type="GO" id="GO:0004190">
    <property type="term" value="F:aspartic-type endopeptidase activity"/>
    <property type="evidence" value="ECO:0007669"/>
    <property type="project" value="UniProtKB-UniRule"/>
</dbReference>
<keyword evidence="8 9" id="KW-0472">Membrane</keyword>
<keyword evidence="5 9" id="KW-0064">Aspartyl protease</keyword>
<evidence type="ECO:0000256" key="7">
    <source>
        <dbReference type="ARBA" id="ARBA00022989"/>
    </source>
</evidence>
<accession>A0A150QW65</accession>
<dbReference type="OrthoDB" id="9810259at2"/>
<evidence type="ECO:0000256" key="1">
    <source>
        <dbReference type="ARBA" id="ARBA00006139"/>
    </source>
</evidence>
<dbReference type="GO" id="GO:0006508">
    <property type="term" value="P:proteolysis"/>
    <property type="evidence" value="ECO:0007669"/>
    <property type="project" value="UniProtKB-KW"/>
</dbReference>
<evidence type="ECO:0000256" key="8">
    <source>
        <dbReference type="ARBA" id="ARBA00023136"/>
    </source>
</evidence>
<dbReference type="InterPro" id="IPR001872">
    <property type="entry name" value="Peptidase_A8"/>
</dbReference>
<dbReference type="AlphaFoldDB" id="A0A150QW65"/>
<evidence type="ECO:0000256" key="5">
    <source>
        <dbReference type="ARBA" id="ARBA00022750"/>
    </source>
</evidence>
<proteinExistence type="inferred from homology"/>
<reference evidence="13 14" key="1">
    <citation type="submission" date="2014-02" db="EMBL/GenBank/DDBJ databases">
        <title>The small core and large imbalanced accessory genome model reveals a collaborative survival strategy of Sorangium cellulosum strains in nature.</title>
        <authorList>
            <person name="Han K."/>
            <person name="Peng R."/>
            <person name="Blom J."/>
            <person name="Li Y.-Z."/>
        </authorList>
    </citation>
    <scope>NUCLEOTIDE SEQUENCE [LARGE SCALE GENOMIC DNA]</scope>
    <source>
        <strain evidence="13 14">So0008-312</strain>
    </source>
</reference>
<evidence type="ECO:0000256" key="12">
    <source>
        <dbReference type="SAM" id="MobiDB-lite"/>
    </source>
</evidence>
<evidence type="ECO:0000313" key="13">
    <source>
        <dbReference type="EMBL" id="KYF72223.1"/>
    </source>
</evidence>
<comment type="function">
    <text evidence="9 10">This protein specifically catalyzes the removal of signal peptides from prolipoproteins.</text>
</comment>
<evidence type="ECO:0000256" key="11">
    <source>
        <dbReference type="RuleBase" id="RU004181"/>
    </source>
</evidence>
<dbReference type="Proteomes" id="UP000075260">
    <property type="component" value="Unassembled WGS sequence"/>
</dbReference>
<dbReference type="RefSeq" id="WP_061606496.1">
    <property type="nucleotide sequence ID" value="NZ_JEMA01000278.1"/>
</dbReference>
<dbReference type="UniPathway" id="UPA00665"/>
<comment type="similarity">
    <text evidence="1 9 11">Belongs to the peptidase A8 family.</text>
</comment>
<feature type="transmembrane region" description="Helical" evidence="9">
    <location>
        <begin position="208"/>
        <end position="229"/>
    </location>
</feature>
<dbReference type="PROSITE" id="PS00855">
    <property type="entry name" value="SPASE_II"/>
    <property type="match status" value="1"/>
</dbReference>
<dbReference type="PRINTS" id="PR00781">
    <property type="entry name" value="LIPOSIGPTASE"/>
</dbReference>
<dbReference type="PANTHER" id="PTHR33695:SF1">
    <property type="entry name" value="LIPOPROTEIN SIGNAL PEPTIDASE"/>
    <property type="match status" value="1"/>
</dbReference>
<feature type="active site" evidence="9">
    <location>
        <position position="217"/>
    </location>
</feature>
<evidence type="ECO:0000256" key="10">
    <source>
        <dbReference type="RuleBase" id="RU000594"/>
    </source>
</evidence>
<gene>
    <name evidence="9" type="primary">lspA</name>
    <name evidence="13" type="ORF">BE15_37720</name>
</gene>
<comment type="pathway">
    <text evidence="9">Protein modification; lipoprotein biosynthesis (signal peptide cleavage).</text>
</comment>
<protein>
    <recommendedName>
        <fullName evidence="9">Lipoprotein signal peptidase</fullName>
        <ecNumber evidence="9">3.4.23.36</ecNumber>
    </recommendedName>
    <alternativeName>
        <fullName evidence="9">Prolipoprotein signal peptidase</fullName>
    </alternativeName>
    <alternativeName>
        <fullName evidence="9">Signal peptidase II</fullName>
        <shortName evidence="9">SPase II</shortName>
    </alternativeName>
</protein>
<feature type="transmembrane region" description="Helical" evidence="9">
    <location>
        <begin position="146"/>
        <end position="163"/>
    </location>
</feature>
<keyword evidence="4 9" id="KW-0812">Transmembrane</keyword>
<keyword evidence="2 9" id="KW-1003">Cell membrane</keyword>
<dbReference type="EC" id="3.4.23.36" evidence="9"/>
<keyword evidence="6 9" id="KW-0378">Hydrolase</keyword>